<feature type="non-terminal residue" evidence="6">
    <location>
        <position position="309"/>
    </location>
</feature>
<dbReference type="Gene3D" id="1.10.600.10">
    <property type="entry name" value="Farnesyl Diphosphate Synthase"/>
    <property type="match status" value="1"/>
</dbReference>
<sequence length="309" mass="34721">MQSIQQQIDTTARIKKISCETILKGNEYYLKQVQNAVRNNIGASLPFSSEIANHIMGSDNNPTRALVLLKTASLFDKPDQAVFDIGSTLELLNTASTLHQHIKTPEKARRLHQHNKNMWGNEVSVLLGDYLLSISFQILTRVGNLDVLECISLATQNISHGQVLEISERPHSATLKHWRRVIRGKFAGLFGAGAQSAACWGSADKLTASILFSFGEHVGMAVQLKTDLNELGNKNLIKQKIIKHEMWSPICFLLHECMPDNERLEISKKLQNEFDDPETVIEMLNLIKEHDVTDMVKSEAEKELKLAKE</sequence>
<gene>
    <name evidence="6" type="ORF">METZ01_LOCUS69593</name>
</gene>
<evidence type="ECO:0000256" key="2">
    <source>
        <dbReference type="ARBA" id="ARBA00006706"/>
    </source>
</evidence>
<dbReference type="AlphaFoldDB" id="A0A381TLM5"/>
<dbReference type="InterPro" id="IPR008949">
    <property type="entry name" value="Isoprenoid_synthase_dom_sf"/>
</dbReference>
<keyword evidence="4" id="KW-0479">Metal-binding</keyword>
<dbReference type="EMBL" id="UINC01004771">
    <property type="protein sequence ID" value="SVA16739.1"/>
    <property type="molecule type" value="Genomic_DNA"/>
</dbReference>
<name>A0A381TLM5_9ZZZZ</name>
<evidence type="ECO:0008006" key="7">
    <source>
        <dbReference type="Google" id="ProtNLM"/>
    </source>
</evidence>
<dbReference type="SUPFAM" id="SSF48576">
    <property type="entry name" value="Terpenoid synthases"/>
    <property type="match status" value="1"/>
</dbReference>
<dbReference type="GO" id="GO:0046872">
    <property type="term" value="F:metal ion binding"/>
    <property type="evidence" value="ECO:0007669"/>
    <property type="project" value="UniProtKB-KW"/>
</dbReference>
<protein>
    <recommendedName>
        <fullName evidence="7">Polyprenyl synthetase</fullName>
    </recommendedName>
</protein>
<dbReference type="PANTHER" id="PTHR12001">
    <property type="entry name" value="GERANYLGERANYL PYROPHOSPHATE SYNTHASE"/>
    <property type="match status" value="1"/>
</dbReference>
<dbReference type="GO" id="GO:0008299">
    <property type="term" value="P:isoprenoid biosynthetic process"/>
    <property type="evidence" value="ECO:0007669"/>
    <property type="project" value="InterPro"/>
</dbReference>
<proteinExistence type="inferred from homology"/>
<comment type="similarity">
    <text evidence="2">Belongs to the FPP/GGPP synthase family.</text>
</comment>
<evidence type="ECO:0000256" key="1">
    <source>
        <dbReference type="ARBA" id="ARBA00001946"/>
    </source>
</evidence>
<evidence type="ECO:0000256" key="5">
    <source>
        <dbReference type="ARBA" id="ARBA00022842"/>
    </source>
</evidence>
<dbReference type="CDD" id="cd00867">
    <property type="entry name" value="Trans_IPPS"/>
    <property type="match status" value="1"/>
</dbReference>
<keyword evidence="3" id="KW-0808">Transferase</keyword>
<organism evidence="6">
    <name type="scientific">marine metagenome</name>
    <dbReference type="NCBI Taxonomy" id="408172"/>
    <lineage>
        <taxon>unclassified sequences</taxon>
        <taxon>metagenomes</taxon>
        <taxon>ecological metagenomes</taxon>
    </lineage>
</organism>
<reference evidence="6" key="1">
    <citation type="submission" date="2018-05" db="EMBL/GenBank/DDBJ databases">
        <authorList>
            <person name="Lanie J.A."/>
            <person name="Ng W.-L."/>
            <person name="Kazmierczak K.M."/>
            <person name="Andrzejewski T.M."/>
            <person name="Davidsen T.M."/>
            <person name="Wayne K.J."/>
            <person name="Tettelin H."/>
            <person name="Glass J.I."/>
            <person name="Rusch D."/>
            <person name="Podicherti R."/>
            <person name="Tsui H.-C.T."/>
            <person name="Winkler M.E."/>
        </authorList>
    </citation>
    <scope>NUCLEOTIDE SEQUENCE</scope>
</reference>
<evidence type="ECO:0000256" key="4">
    <source>
        <dbReference type="ARBA" id="ARBA00022723"/>
    </source>
</evidence>
<keyword evidence="5" id="KW-0460">Magnesium</keyword>
<comment type="cofactor">
    <cofactor evidence="1">
        <name>Mg(2+)</name>
        <dbReference type="ChEBI" id="CHEBI:18420"/>
    </cofactor>
</comment>
<evidence type="ECO:0000256" key="3">
    <source>
        <dbReference type="ARBA" id="ARBA00022679"/>
    </source>
</evidence>
<dbReference type="PANTHER" id="PTHR12001:SF69">
    <property type="entry name" value="ALL TRANS-POLYPRENYL-DIPHOSPHATE SYNTHASE PDSS1"/>
    <property type="match status" value="1"/>
</dbReference>
<dbReference type="Pfam" id="PF00348">
    <property type="entry name" value="polyprenyl_synt"/>
    <property type="match status" value="1"/>
</dbReference>
<accession>A0A381TLM5</accession>
<dbReference type="InterPro" id="IPR000092">
    <property type="entry name" value="Polyprenyl_synt"/>
</dbReference>
<evidence type="ECO:0000313" key="6">
    <source>
        <dbReference type="EMBL" id="SVA16739.1"/>
    </source>
</evidence>
<dbReference type="GO" id="GO:0004659">
    <property type="term" value="F:prenyltransferase activity"/>
    <property type="evidence" value="ECO:0007669"/>
    <property type="project" value="InterPro"/>
</dbReference>